<evidence type="ECO:0000313" key="4">
    <source>
        <dbReference type="Proteomes" id="UP000319818"/>
    </source>
</evidence>
<dbReference type="Proteomes" id="UP000319818">
    <property type="component" value="Unassembled WGS sequence"/>
</dbReference>
<dbReference type="EMBL" id="VFPH01000002">
    <property type="protein sequence ID" value="TQM38218.1"/>
    <property type="molecule type" value="Genomic_DNA"/>
</dbReference>
<keyword evidence="3" id="KW-0969">Cilium</keyword>
<dbReference type="GO" id="GO:0016887">
    <property type="term" value="F:ATP hydrolysis activity"/>
    <property type="evidence" value="ECO:0007669"/>
    <property type="project" value="TreeGrafter"/>
</dbReference>
<evidence type="ECO:0000259" key="2">
    <source>
        <dbReference type="Pfam" id="PF01656"/>
    </source>
</evidence>
<feature type="region of interest" description="Disordered" evidence="1">
    <location>
        <begin position="1"/>
        <end position="59"/>
    </location>
</feature>
<accession>A0A543FWK0</accession>
<dbReference type="GO" id="GO:0005524">
    <property type="term" value="F:ATP binding"/>
    <property type="evidence" value="ECO:0007669"/>
    <property type="project" value="TreeGrafter"/>
</dbReference>
<feature type="compositionally biased region" description="Basic residues" evidence="1">
    <location>
        <begin position="1"/>
        <end position="11"/>
    </location>
</feature>
<dbReference type="PANTHER" id="PTHR43384:SF14">
    <property type="entry name" value="ESX-1 SECRETION-ASSOCIATED PROTEIN ESPI"/>
    <property type="match status" value="1"/>
</dbReference>
<dbReference type="GO" id="GO:0051782">
    <property type="term" value="P:negative regulation of cell division"/>
    <property type="evidence" value="ECO:0007669"/>
    <property type="project" value="TreeGrafter"/>
</dbReference>
<keyword evidence="3" id="KW-0282">Flagellum</keyword>
<dbReference type="RefSeq" id="WP_246122441.1">
    <property type="nucleotide sequence ID" value="NZ_VFPH01000002.1"/>
</dbReference>
<organism evidence="3 4">
    <name type="scientific">Pseudonocardia cypriaca</name>
    <dbReference type="NCBI Taxonomy" id="882449"/>
    <lineage>
        <taxon>Bacteria</taxon>
        <taxon>Bacillati</taxon>
        <taxon>Actinomycetota</taxon>
        <taxon>Actinomycetes</taxon>
        <taxon>Pseudonocardiales</taxon>
        <taxon>Pseudonocardiaceae</taxon>
        <taxon>Pseudonocardia</taxon>
    </lineage>
</organism>
<dbReference type="Pfam" id="PF01656">
    <property type="entry name" value="CbiA"/>
    <property type="match status" value="1"/>
</dbReference>
<dbReference type="Gene3D" id="3.40.50.300">
    <property type="entry name" value="P-loop containing nucleotide triphosphate hydrolases"/>
    <property type="match status" value="1"/>
</dbReference>
<dbReference type="InterPro" id="IPR050625">
    <property type="entry name" value="ParA/MinD_ATPase"/>
</dbReference>
<dbReference type="InterPro" id="IPR002586">
    <property type="entry name" value="CobQ/CobB/MinD/ParA_Nub-bd_dom"/>
</dbReference>
<dbReference type="InterPro" id="IPR027417">
    <property type="entry name" value="P-loop_NTPase"/>
</dbReference>
<comment type="caution">
    <text evidence="3">The sequence shown here is derived from an EMBL/GenBank/DDBJ whole genome shotgun (WGS) entry which is preliminary data.</text>
</comment>
<protein>
    <submittedName>
        <fullName evidence="3">MinD-like ATPase involved in chromosome partitioning or flagellar assembly</fullName>
    </submittedName>
</protein>
<name>A0A543FWK0_9PSEU</name>
<reference evidence="3 4" key="1">
    <citation type="submission" date="2019-06" db="EMBL/GenBank/DDBJ databases">
        <title>Sequencing the genomes of 1000 actinobacteria strains.</title>
        <authorList>
            <person name="Klenk H.-P."/>
        </authorList>
    </citation>
    <scope>NUCLEOTIDE SEQUENCE [LARGE SCALE GENOMIC DNA]</scope>
    <source>
        <strain evidence="3 4">DSM 45511</strain>
    </source>
</reference>
<proteinExistence type="predicted"/>
<keyword evidence="4" id="KW-1185">Reference proteome</keyword>
<dbReference type="PANTHER" id="PTHR43384">
    <property type="entry name" value="SEPTUM SITE-DETERMINING PROTEIN MIND HOMOLOG, CHLOROPLASTIC-RELATED"/>
    <property type="match status" value="1"/>
</dbReference>
<dbReference type="SUPFAM" id="SSF52540">
    <property type="entry name" value="P-loop containing nucleoside triphosphate hydrolases"/>
    <property type="match status" value="1"/>
</dbReference>
<evidence type="ECO:0000256" key="1">
    <source>
        <dbReference type="SAM" id="MobiDB-lite"/>
    </source>
</evidence>
<dbReference type="AlphaFoldDB" id="A0A543FWK0"/>
<gene>
    <name evidence="3" type="ORF">FB388_5448</name>
</gene>
<dbReference type="GO" id="GO:0009898">
    <property type="term" value="C:cytoplasmic side of plasma membrane"/>
    <property type="evidence" value="ECO:0007669"/>
    <property type="project" value="TreeGrafter"/>
</dbReference>
<sequence>MTVQSHRHHPGRPPEPPLGEAPPGPGRRATWADTPWRPVSPAYGRNGYDSDDPPTEPIPVIPPGPVVPDWSRLAPVQPYQASTGFLPAAQIDVASDAVLTDESLVRHHRATPTEGWRLALYAASGGRINPGQSAHEAARLELVHRIRRPLPAPHRVAVVSVKGGVGKTTVAACLGLVLAELRGDRVVALDANPDAGTLSERLTGPGGPTVRDLYEDMPNLSSVAELTRYTRSAGRLHVLGSEQEPAMGEAFSAEEYLDVTSLLERFYNVIITDSGTGMVHSAMEATLATADSLVVVGSPTVDGANRASRTLSFLADEGYRVAAEQSVVVLCGDRHSPDVDRALIRSHFATRCRAVVDVPPDPHLSTGGRIDPALWRGPTRDAWYLLAAHVADGFGAPSPTAPAPPFAMPMPDPG</sequence>
<feature type="domain" description="CobQ/CobB/MinD/ParA nucleotide binding" evidence="2">
    <location>
        <begin position="156"/>
        <end position="204"/>
    </location>
</feature>
<dbReference type="GO" id="GO:0005829">
    <property type="term" value="C:cytosol"/>
    <property type="evidence" value="ECO:0007669"/>
    <property type="project" value="TreeGrafter"/>
</dbReference>
<keyword evidence="3" id="KW-0966">Cell projection</keyword>
<evidence type="ECO:0000313" key="3">
    <source>
        <dbReference type="EMBL" id="TQM38218.1"/>
    </source>
</evidence>
<feature type="compositionally biased region" description="Pro residues" evidence="1">
    <location>
        <begin position="13"/>
        <end position="25"/>
    </location>
</feature>